<accession>A0A2H0KB13</accession>
<dbReference type="Proteomes" id="UP000229342">
    <property type="component" value="Unassembled WGS sequence"/>
</dbReference>
<comment type="caution">
    <text evidence="3">The sequence shown here is derived from an EMBL/GenBank/DDBJ whole genome shotgun (WGS) entry which is preliminary data.</text>
</comment>
<feature type="region of interest" description="Disordered" evidence="1">
    <location>
        <begin position="152"/>
        <end position="174"/>
    </location>
</feature>
<organism evidence="3 4">
    <name type="scientific">Candidatus Taylorbacteria bacterium CG11_big_fil_rev_8_21_14_0_20_46_11</name>
    <dbReference type="NCBI Taxonomy" id="1975025"/>
    <lineage>
        <taxon>Bacteria</taxon>
        <taxon>Candidatus Tayloriibacteriota</taxon>
    </lineage>
</organism>
<dbReference type="EMBL" id="PCVG01000056">
    <property type="protein sequence ID" value="PIQ68397.1"/>
    <property type="molecule type" value="Genomic_DNA"/>
</dbReference>
<evidence type="ECO:0008006" key="5">
    <source>
        <dbReference type="Google" id="ProtNLM"/>
    </source>
</evidence>
<feature type="chain" id="PRO_5013560741" description="DUF5666 domain-containing protein" evidence="2">
    <location>
        <begin position="22"/>
        <end position="211"/>
    </location>
</feature>
<feature type="region of interest" description="Disordered" evidence="1">
    <location>
        <begin position="99"/>
        <end position="133"/>
    </location>
</feature>
<gene>
    <name evidence="3" type="ORF">COV91_04350</name>
</gene>
<evidence type="ECO:0000256" key="2">
    <source>
        <dbReference type="SAM" id="SignalP"/>
    </source>
</evidence>
<evidence type="ECO:0000256" key="1">
    <source>
        <dbReference type="SAM" id="MobiDB-lite"/>
    </source>
</evidence>
<reference evidence="3 4" key="1">
    <citation type="submission" date="2017-09" db="EMBL/GenBank/DDBJ databases">
        <title>Depth-based differentiation of microbial function through sediment-hosted aquifers and enrichment of novel symbionts in the deep terrestrial subsurface.</title>
        <authorList>
            <person name="Probst A.J."/>
            <person name="Ladd B."/>
            <person name="Jarett J.K."/>
            <person name="Geller-Mcgrath D.E."/>
            <person name="Sieber C.M."/>
            <person name="Emerson J.B."/>
            <person name="Anantharaman K."/>
            <person name="Thomas B.C."/>
            <person name="Malmstrom R."/>
            <person name="Stieglmeier M."/>
            <person name="Klingl A."/>
            <person name="Woyke T."/>
            <person name="Ryan C.M."/>
            <person name="Banfield J.F."/>
        </authorList>
    </citation>
    <scope>NUCLEOTIDE SEQUENCE [LARGE SCALE GENOMIC DNA]</scope>
    <source>
        <strain evidence="3">CG11_big_fil_rev_8_21_14_0_20_46_11</strain>
    </source>
</reference>
<protein>
    <recommendedName>
        <fullName evidence="5">DUF5666 domain-containing protein</fullName>
    </recommendedName>
</protein>
<dbReference type="PROSITE" id="PS51257">
    <property type="entry name" value="PROKAR_LIPOPROTEIN"/>
    <property type="match status" value="1"/>
</dbReference>
<name>A0A2H0KB13_9BACT</name>
<feature type="signal peptide" evidence="2">
    <location>
        <begin position="1"/>
        <end position="21"/>
    </location>
</feature>
<feature type="region of interest" description="Disordered" evidence="1">
    <location>
        <begin position="28"/>
        <end position="58"/>
    </location>
</feature>
<sequence>MKTKKHFLIISVLAMALLVMAGCAKNNQPADENQTGQKESQNQESSGQSGPKMEENYDPAGLADLAVGQVVLVIASQDSSGVALADRIIIGDENNNFGNFGSLQQPSETNQNQPSGNNSIQTPPSADSNNRTNFQNFQNLTDEQRATMRQQMEIQGQTSGQTRPRAGSQGAARLEGKIISQDDKSLTLQIKDSGTKLIFFSEKTIILKPKE</sequence>
<feature type="compositionally biased region" description="Polar residues" evidence="1">
    <location>
        <begin position="152"/>
        <end position="162"/>
    </location>
</feature>
<feature type="compositionally biased region" description="Low complexity" evidence="1">
    <location>
        <begin position="36"/>
        <end position="50"/>
    </location>
</feature>
<keyword evidence="2" id="KW-0732">Signal</keyword>
<dbReference type="AlphaFoldDB" id="A0A2H0KB13"/>
<proteinExistence type="predicted"/>
<evidence type="ECO:0000313" key="3">
    <source>
        <dbReference type="EMBL" id="PIQ68397.1"/>
    </source>
</evidence>
<evidence type="ECO:0000313" key="4">
    <source>
        <dbReference type="Proteomes" id="UP000229342"/>
    </source>
</evidence>